<feature type="transmembrane region" description="Helical" evidence="10">
    <location>
        <begin position="1727"/>
        <end position="1743"/>
    </location>
</feature>
<dbReference type="GO" id="GO:0015105">
    <property type="term" value="F:arsenite transmembrane transporter activity"/>
    <property type="evidence" value="ECO:0007669"/>
    <property type="project" value="TreeGrafter"/>
</dbReference>
<dbReference type="GO" id="GO:0005886">
    <property type="term" value="C:plasma membrane"/>
    <property type="evidence" value="ECO:0007669"/>
    <property type="project" value="UniProtKB-SubCell"/>
</dbReference>
<feature type="compositionally biased region" description="Polar residues" evidence="9">
    <location>
        <begin position="23"/>
        <end position="34"/>
    </location>
</feature>
<keyword evidence="5 10" id="KW-0812">Transmembrane</keyword>
<feature type="transmembrane region" description="Helical" evidence="10">
    <location>
        <begin position="1490"/>
        <end position="1513"/>
    </location>
</feature>
<evidence type="ECO:0000256" key="1">
    <source>
        <dbReference type="ARBA" id="ARBA00004651"/>
    </source>
</evidence>
<dbReference type="eggNOG" id="ENOG502QPKH">
    <property type="taxonomic scope" value="Eukaryota"/>
</dbReference>
<evidence type="ECO:0008006" key="13">
    <source>
        <dbReference type="Google" id="ProtNLM"/>
    </source>
</evidence>
<feature type="compositionally biased region" description="Polar residues" evidence="9">
    <location>
        <begin position="212"/>
        <end position="223"/>
    </location>
</feature>
<feature type="compositionally biased region" description="Low complexity" evidence="9">
    <location>
        <begin position="1033"/>
        <end position="1042"/>
    </location>
</feature>
<keyword evidence="3" id="KW-0813">Transport</keyword>
<dbReference type="FunFam" id="1.20.1530.20:FF:000009">
    <property type="entry name" value="Arsenite transporter, ACR3 family"/>
    <property type="match status" value="1"/>
</dbReference>
<keyword evidence="4" id="KW-1003">Cell membrane</keyword>
<feature type="compositionally biased region" description="Polar residues" evidence="9">
    <location>
        <begin position="1023"/>
        <end position="1032"/>
    </location>
</feature>
<evidence type="ECO:0000256" key="10">
    <source>
        <dbReference type="SAM" id="Phobius"/>
    </source>
</evidence>
<evidence type="ECO:0000256" key="8">
    <source>
        <dbReference type="ARBA" id="ARBA00023136"/>
    </source>
</evidence>
<dbReference type="Pfam" id="PF01758">
    <property type="entry name" value="SBF"/>
    <property type="match status" value="1"/>
</dbReference>
<evidence type="ECO:0000256" key="5">
    <source>
        <dbReference type="ARBA" id="ARBA00022692"/>
    </source>
</evidence>
<evidence type="ECO:0000256" key="6">
    <source>
        <dbReference type="ARBA" id="ARBA00022849"/>
    </source>
</evidence>
<feature type="compositionally biased region" description="Low complexity" evidence="9">
    <location>
        <begin position="1"/>
        <end position="15"/>
    </location>
</feature>
<feature type="region of interest" description="Disordered" evidence="9">
    <location>
        <begin position="1"/>
        <end position="47"/>
    </location>
</feature>
<accession>E5A1U5</accession>
<dbReference type="PANTHER" id="PTHR43057:SF1">
    <property type="entry name" value="ARSENICAL-RESISTANCE PROTEIN 3"/>
    <property type="match status" value="1"/>
</dbReference>
<feature type="transmembrane region" description="Helical" evidence="10">
    <location>
        <begin position="1419"/>
        <end position="1438"/>
    </location>
</feature>
<dbReference type="InterPro" id="IPR002657">
    <property type="entry name" value="BilAc:Na_symport/Acr3"/>
</dbReference>
<feature type="region of interest" description="Disordered" evidence="9">
    <location>
        <begin position="1018"/>
        <end position="1051"/>
    </location>
</feature>
<feature type="region of interest" description="Disordered" evidence="9">
    <location>
        <begin position="202"/>
        <end position="223"/>
    </location>
</feature>
<dbReference type="Gene3D" id="1.20.1530.20">
    <property type="match status" value="1"/>
</dbReference>
<name>E5A1U5_LEPMJ</name>
<gene>
    <name evidence="11" type="ORF">LEMA_P090710.1</name>
</gene>
<proteinExistence type="inferred from homology"/>
<dbReference type="InterPro" id="IPR038770">
    <property type="entry name" value="Na+/solute_symporter_sf"/>
</dbReference>
<dbReference type="OrthoDB" id="187348at2759"/>
<organism evidence="12">
    <name type="scientific">Leptosphaeria maculans (strain JN3 / isolate v23.1.3 / race Av1-4-5-6-7-8)</name>
    <name type="common">Blackleg fungus</name>
    <name type="synonym">Phoma lingam</name>
    <dbReference type="NCBI Taxonomy" id="985895"/>
    <lineage>
        <taxon>Eukaryota</taxon>
        <taxon>Fungi</taxon>
        <taxon>Dikarya</taxon>
        <taxon>Ascomycota</taxon>
        <taxon>Pezizomycotina</taxon>
        <taxon>Dothideomycetes</taxon>
        <taxon>Pleosporomycetidae</taxon>
        <taxon>Pleosporales</taxon>
        <taxon>Pleosporineae</taxon>
        <taxon>Leptosphaeriaceae</taxon>
        <taxon>Plenodomus</taxon>
        <taxon>Plenodomus lingam/Leptosphaeria maculans species complex</taxon>
    </lineage>
</organism>
<evidence type="ECO:0000256" key="4">
    <source>
        <dbReference type="ARBA" id="ARBA00022475"/>
    </source>
</evidence>
<feature type="compositionally biased region" description="Basic and acidic residues" evidence="9">
    <location>
        <begin position="1376"/>
        <end position="1387"/>
    </location>
</feature>
<keyword evidence="7 10" id="KW-1133">Transmembrane helix</keyword>
<dbReference type="GO" id="GO:0015297">
    <property type="term" value="F:antiporter activity"/>
    <property type="evidence" value="ECO:0007669"/>
    <property type="project" value="InterPro"/>
</dbReference>
<dbReference type="GeneID" id="13281483"/>
<protein>
    <recommendedName>
        <fullName evidence="13">Arsenical-resistance protein ACR3</fullName>
    </recommendedName>
</protein>
<keyword evidence="8 10" id="KW-0472">Membrane</keyword>
<comment type="similarity">
    <text evidence="2">Belongs to the arsenical resistance-3 (ACR3) (TC 2.A.59) family.</text>
</comment>
<dbReference type="HOGENOM" id="CLU_239393_0_0_1"/>
<evidence type="ECO:0000256" key="7">
    <source>
        <dbReference type="ARBA" id="ARBA00022989"/>
    </source>
</evidence>
<evidence type="ECO:0000313" key="11">
    <source>
        <dbReference type="EMBL" id="CBX97662.1"/>
    </source>
</evidence>
<dbReference type="VEuPathDB" id="FungiDB:LEMA_P090710.1"/>
<dbReference type="InParanoid" id="E5A1U5"/>
<keyword evidence="12" id="KW-1185">Reference proteome</keyword>
<feature type="region of interest" description="Disordered" evidence="9">
    <location>
        <begin position="963"/>
        <end position="983"/>
    </location>
</feature>
<dbReference type="EMBL" id="FP929132">
    <property type="protein sequence ID" value="CBX97662.1"/>
    <property type="molecule type" value="Genomic_DNA"/>
</dbReference>
<feature type="transmembrane region" description="Helical" evidence="10">
    <location>
        <begin position="1592"/>
        <end position="1610"/>
    </location>
</feature>
<feature type="transmembrane region" description="Helical" evidence="10">
    <location>
        <begin position="1450"/>
        <end position="1469"/>
    </location>
</feature>
<sequence length="1751" mass="192060">MASSDNSHASAHANNLPSPPPSSMASTQHTSPLPQTRRHPLKPGGQKESELIRYLDQGLNRIQKRVDNRLTNRKVGLGPSEPVGYSAFWEIASDLGDLVDVVWVSGSPNLQIPYLLNMAVLTMEFLPLFASSPRSAHATFRLLSKLDFAFASLLTGRDFATGDFLPGFEHGRSVSTTEKVRLKGVVDRTRLTVVRTLSGESVVDQGGGSGESMMSDTDNQQVGSHQDTVTFEGFENNEEDEWEDDWEERSVANVYKKTIEELGDVLGGPPIGIITDDWAAPKIRQQDNGRGFVEDGGEVKVSDDSQSPHTIPVYVTRPRDHALQARDISIISRTPQDTERSPTQPLSMPTYHARGISARLGTLPLSDAITRNVVAKKGEVARQQGEAAEKKLRKSKLLTEQSVPFPGDDSALELNWIGNAPFMQTEIAPTSLASAEATRRHGRKDNDSSYKSEALVLHVQLSDKTFISGLNKAKTNLKIDVFFNGELASCVFIPIHDVRSGVKPLHQVLAGTRVDYLSERPWVIVRTDLTSGDGGRDHAVVLPVEPRWGDICQALQREAHARGMDDKGNTPPSAAFLRALATMQMPRQVHDMQRPGGLHFGVIDVIISAGDGRKTASSAGYLKTAQRLMDNNFPLNTENMDENKQAPNLTVRDSALNTTDQTPNDMDAVAACESDCEPCPKKRAMTPRALALDEVSTASKPFLSQIPSLLPQAGDSTVKSPSSDVQTKYRQDSSPPADNLGPIRRFKSFQRCYTGHTIPNITTQRQEQSATEFRIQSRSAQSDFAVSDPGFAHNLHSSLWSSWGNGPVLQHPSYPHPGEAKVFLDGHHSSPLQHIGPSFDKQPQLLSSSPSVLSGHGINEHDDRCAYPVYTMSDDYERHDSSALSNSGLPPSDKVQFQPRRKNHTVAPLGPKYPWSVLVRPQPHTSHSISLYRHTLAGRSPVPVPNFPQPFPLQPPIGAYTVPQKPKTSPGVSKAKGVGRSTKSSQSLWVTRLVVYGRSVPILDHRWIIPQRLSRDFRGLPSEENTSQPGEPSSTSTQQTSTNAVTGGPDARHLDVADSVGTNHVLGPRSYSLRHAVSESCTSGTQDPKAAMLLLDDPEELLRGPSRLRRSRAPVKLFDQSTNPPNLKADRATRDLALAETTTSSPLSSAPTTPEPMDCAAFTKPIKAASQSVQTCKPCVSQADIPCESPATPTVIPSSKISPLSEDLQQVACLETTPTKTPYLLNSKKRKTANQSTAMKWRIHERIIDVNDSLLNENCVITYADIESGGENSAPLRQVKSERQGVFQEDLPHELKFDIPQTTRQNPSIQQNPTKSFQTFAPGCFFIRDNFFENFLDFPGYPLQSMVQAILVVGGVEMDTVERGAMASQDQVARQKGSERDVEKRGGFDAGMLDSDTTNLHTPPPTLPPLKALSFLDRFLVVWIILAMGIGIALGNTIDSVGPALQKGEFVGVSIPIAIGLLVMMYPILCKVRYETLHLLLRSRALWIQILVSFVLNWIIAPLFMVGLAWAFLPDRQDLREGLIFVGIARCIAMVLIWTDLAQGDGDYCAVLVAFNSLLQIVLFAPFAIFYVQVVSRGARTTVSYEHVAKSVGVFLGIPLAAAVVTRLALRSVLGEDKYQRHFIRYIAPFSLIGLLYTIIVLFASQGAHVVQQITDVLRVCAPLLVYFSVIFTSTIWFCWKMGFGYKVSCTQGFTAASNNFELAIAVVVAVYGVSSGQALASTVGPLIEVPVLVALVYVLRWIRERWQWAD</sequence>
<evidence type="ECO:0000313" key="12">
    <source>
        <dbReference type="Proteomes" id="UP000002668"/>
    </source>
</evidence>
<dbReference type="GO" id="GO:0046685">
    <property type="term" value="P:response to arsenic-containing substance"/>
    <property type="evidence" value="ECO:0007669"/>
    <property type="project" value="UniProtKB-KW"/>
</dbReference>
<evidence type="ECO:0000256" key="3">
    <source>
        <dbReference type="ARBA" id="ARBA00022448"/>
    </source>
</evidence>
<feature type="compositionally biased region" description="Polar residues" evidence="9">
    <location>
        <begin position="714"/>
        <end position="736"/>
    </location>
</feature>
<dbReference type="Pfam" id="PF17110">
    <property type="entry name" value="TFB6"/>
    <property type="match status" value="1"/>
</dbReference>
<dbReference type="InterPro" id="IPR031349">
    <property type="entry name" value="Tfb6"/>
</dbReference>
<keyword evidence="6" id="KW-0059">Arsenical resistance</keyword>
<dbReference type="PANTHER" id="PTHR43057">
    <property type="entry name" value="ARSENITE EFFLUX TRANSPORTER"/>
    <property type="match status" value="1"/>
</dbReference>
<evidence type="ECO:0000256" key="9">
    <source>
        <dbReference type="SAM" id="MobiDB-lite"/>
    </source>
</evidence>
<dbReference type="Proteomes" id="UP000002668">
    <property type="component" value="Genome"/>
</dbReference>
<comment type="subcellular location">
    <subcellularLocation>
        <location evidence="1">Cell membrane</location>
        <topology evidence="1">Multi-pass membrane protein</topology>
    </subcellularLocation>
</comment>
<reference evidence="12" key="1">
    <citation type="journal article" date="2011" name="Nat. Commun.">
        <title>Effector diversification within compartments of the Leptosphaeria maculans genome affected by Repeat-Induced Point mutations.</title>
        <authorList>
            <person name="Rouxel T."/>
            <person name="Grandaubert J."/>
            <person name="Hane J.K."/>
            <person name="Hoede C."/>
            <person name="van de Wouw A.P."/>
            <person name="Couloux A."/>
            <person name="Dominguez V."/>
            <person name="Anthouard V."/>
            <person name="Bally P."/>
            <person name="Bourras S."/>
            <person name="Cozijnsen A.J."/>
            <person name="Ciuffetti L.M."/>
            <person name="Degrave A."/>
            <person name="Dilmaghani A."/>
            <person name="Duret L."/>
            <person name="Fudal I."/>
            <person name="Goodwin S.B."/>
            <person name="Gout L."/>
            <person name="Glaser N."/>
            <person name="Linglin J."/>
            <person name="Kema G.H.J."/>
            <person name="Lapalu N."/>
            <person name="Lawrence C.B."/>
            <person name="May K."/>
            <person name="Meyer M."/>
            <person name="Ollivier B."/>
            <person name="Poulain J."/>
            <person name="Schoch C.L."/>
            <person name="Simon A."/>
            <person name="Spatafora J.W."/>
            <person name="Stachowiak A."/>
            <person name="Turgeon B.G."/>
            <person name="Tyler B.M."/>
            <person name="Vincent D."/>
            <person name="Weissenbach J."/>
            <person name="Amselem J."/>
            <person name="Quesneville H."/>
            <person name="Oliver R.P."/>
            <person name="Wincker P."/>
            <person name="Balesdent M.-H."/>
            <person name="Howlett B.J."/>
        </authorList>
    </citation>
    <scope>NUCLEOTIDE SEQUENCE [LARGE SCALE GENOMIC DNA]</scope>
    <source>
        <strain evidence="12">JN3 / isolate v23.1.3 / race Av1-4-5-6-7-8</strain>
    </source>
</reference>
<feature type="transmembrane region" description="Helical" evidence="10">
    <location>
        <begin position="1622"/>
        <end position="1645"/>
    </location>
</feature>
<dbReference type="InterPro" id="IPR004706">
    <property type="entry name" value="Arsenical-R_Acr3"/>
</dbReference>
<feature type="region of interest" description="Disordered" evidence="9">
    <location>
        <begin position="1367"/>
        <end position="1402"/>
    </location>
</feature>
<feature type="region of interest" description="Disordered" evidence="9">
    <location>
        <begin position="707"/>
        <end position="742"/>
    </location>
</feature>
<evidence type="ECO:0000256" key="2">
    <source>
        <dbReference type="ARBA" id="ARBA00010110"/>
    </source>
</evidence>
<feature type="transmembrane region" description="Helical" evidence="10">
    <location>
        <begin position="1550"/>
        <end position="1572"/>
    </location>
</feature>
<dbReference type="NCBIfam" id="TIGR00832">
    <property type="entry name" value="acr3"/>
    <property type="match status" value="1"/>
</dbReference>
<dbReference type="GO" id="GO:0015104">
    <property type="term" value="F:antimonite transmembrane transporter activity"/>
    <property type="evidence" value="ECO:0007669"/>
    <property type="project" value="TreeGrafter"/>
</dbReference>
<feature type="transmembrane region" description="Helical" evidence="10">
    <location>
        <begin position="1657"/>
        <end position="1680"/>
    </location>
</feature>
<dbReference type="STRING" id="985895.E5A1U5"/>
<feature type="transmembrane region" description="Helical" evidence="10">
    <location>
        <begin position="1519"/>
        <end position="1538"/>
    </location>
</feature>